<dbReference type="Gene3D" id="1.20.5.170">
    <property type="match status" value="1"/>
</dbReference>
<name>A0AAQ4EC89_AMBAM</name>
<dbReference type="SUPFAM" id="SSF57997">
    <property type="entry name" value="Tropomyosin"/>
    <property type="match status" value="1"/>
</dbReference>
<sequence>MSLTNPFLFFVQVRDDRLAYVYRSNNVRLLHLPCPRSFSDVLTTIYFCFVNLLPSCGDVEMNPGQSTEMLLTLNEDVRELKQTLKDTNSKLTDTCNKLPSVDHKIDEISATVIDYTCKVDELQSTVEKLPLNVDDLENKSRRNNLIVYGIKEDTEENHQSLEEIVCETVLATTLNVPNVAIQSIH</sequence>
<protein>
    <submittedName>
        <fullName evidence="1">Uncharacterized protein</fullName>
    </submittedName>
</protein>
<gene>
    <name evidence="1" type="ORF">V5799_024378</name>
</gene>
<reference evidence="1 2" key="1">
    <citation type="journal article" date="2023" name="Arcadia Sci">
        <title>De novo assembly of a long-read Amblyomma americanum tick genome.</title>
        <authorList>
            <person name="Chou S."/>
            <person name="Poskanzer K.E."/>
            <person name="Rollins M."/>
            <person name="Thuy-Boun P.S."/>
        </authorList>
    </citation>
    <scope>NUCLEOTIDE SEQUENCE [LARGE SCALE GENOMIC DNA]</scope>
    <source>
        <strain evidence="1">F_SG_1</strain>
        <tissue evidence="1">Salivary glands</tissue>
    </source>
</reference>
<dbReference type="AlphaFoldDB" id="A0AAQ4EC89"/>
<accession>A0AAQ4EC89</accession>
<keyword evidence="2" id="KW-1185">Reference proteome</keyword>
<evidence type="ECO:0000313" key="1">
    <source>
        <dbReference type="EMBL" id="KAK8772379.1"/>
    </source>
</evidence>
<dbReference type="EMBL" id="JARKHS020018392">
    <property type="protein sequence ID" value="KAK8772379.1"/>
    <property type="molecule type" value="Genomic_DNA"/>
</dbReference>
<comment type="caution">
    <text evidence="1">The sequence shown here is derived from an EMBL/GenBank/DDBJ whole genome shotgun (WGS) entry which is preliminary data.</text>
</comment>
<evidence type="ECO:0000313" key="2">
    <source>
        <dbReference type="Proteomes" id="UP001321473"/>
    </source>
</evidence>
<organism evidence="1 2">
    <name type="scientific">Amblyomma americanum</name>
    <name type="common">Lone star tick</name>
    <dbReference type="NCBI Taxonomy" id="6943"/>
    <lineage>
        <taxon>Eukaryota</taxon>
        <taxon>Metazoa</taxon>
        <taxon>Ecdysozoa</taxon>
        <taxon>Arthropoda</taxon>
        <taxon>Chelicerata</taxon>
        <taxon>Arachnida</taxon>
        <taxon>Acari</taxon>
        <taxon>Parasitiformes</taxon>
        <taxon>Ixodida</taxon>
        <taxon>Ixodoidea</taxon>
        <taxon>Ixodidae</taxon>
        <taxon>Amblyomminae</taxon>
        <taxon>Amblyomma</taxon>
    </lineage>
</organism>
<dbReference type="Proteomes" id="UP001321473">
    <property type="component" value="Unassembled WGS sequence"/>
</dbReference>
<proteinExistence type="predicted"/>